<keyword evidence="3" id="KW-0472">Membrane</keyword>
<dbReference type="GO" id="GO:0030288">
    <property type="term" value="C:outer membrane-bounded periplasmic space"/>
    <property type="evidence" value="ECO:0007669"/>
    <property type="project" value="TreeGrafter"/>
</dbReference>
<reference evidence="5 6" key="1">
    <citation type="submission" date="2018-06" db="EMBL/GenBank/DDBJ databases">
        <authorList>
            <consortium name="Pathogen Informatics"/>
            <person name="Doyle S."/>
        </authorList>
    </citation>
    <scope>NUCLEOTIDE SEQUENCE [LARGE SCALE GENOMIC DNA]</scope>
    <source>
        <strain evidence="5 6">NCTC11862</strain>
    </source>
</reference>
<dbReference type="Gene3D" id="3.90.780.10">
    <property type="entry name" value="5'-Nucleotidase, C-terminal domain"/>
    <property type="match status" value="1"/>
</dbReference>
<feature type="signal peptide" evidence="1">
    <location>
        <begin position="1"/>
        <end position="20"/>
    </location>
</feature>
<dbReference type="GO" id="GO:0008253">
    <property type="term" value="F:5'-nucleotidase activity"/>
    <property type="evidence" value="ECO:0007669"/>
    <property type="project" value="TreeGrafter"/>
</dbReference>
<evidence type="ECO:0000256" key="1">
    <source>
        <dbReference type="RuleBase" id="RU362119"/>
    </source>
</evidence>
<name>A0A376CQ40_9CORY</name>
<dbReference type="PRINTS" id="PR01607">
    <property type="entry name" value="APYRASEFAMLY"/>
</dbReference>
<dbReference type="PANTHER" id="PTHR11575:SF24">
    <property type="entry name" value="5'-NUCLEOTIDASE"/>
    <property type="match status" value="1"/>
</dbReference>
<evidence type="ECO:0000259" key="4">
    <source>
        <dbReference type="Pfam" id="PF02872"/>
    </source>
</evidence>
<feature type="transmembrane region" description="Helical" evidence="3">
    <location>
        <begin position="674"/>
        <end position="695"/>
    </location>
</feature>
<comment type="similarity">
    <text evidence="1">Belongs to the 5'-nucleotidase family.</text>
</comment>
<dbReference type="Proteomes" id="UP000254467">
    <property type="component" value="Unassembled WGS sequence"/>
</dbReference>
<dbReference type="InterPro" id="IPR029052">
    <property type="entry name" value="Metallo-depent_PP-like"/>
</dbReference>
<feature type="compositionally biased region" description="Polar residues" evidence="2">
    <location>
        <begin position="659"/>
        <end position="668"/>
    </location>
</feature>
<dbReference type="InterPro" id="IPR006179">
    <property type="entry name" value="5_nucleotidase/apyrase"/>
</dbReference>
<feature type="domain" description="5'-Nucleotidase C-terminal" evidence="4">
    <location>
        <begin position="361"/>
        <end position="509"/>
    </location>
</feature>
<dbReference type="OrthoDB" id="1016457at2"/>
<protein>
    <submittedName>
        <fullName evidence="5">5'-nucleotidase</fullName>
        <ecNumber evidence="5">3.1.31.-</ecNumber>
    </submittedName>
</protein>
<dbReference type="EMBL" id="UFXQ01000001">
    <property type="protein sequence ID" value="STC70564.1"/>
    <property type="molecule type" value="Genomic_DNA"/>
</dbReference>
<dbReference type="Gene3D" id="3.60.21.10">
    <property type="match status" value="1"/>
</dbReference>
<dbReference type="SUPFAM" id="SSF55816">
    <property type="entry name" value="5'-nucleotidase (syn. UDP-sugar hydrolase), C-terminal domain"/>
    <property type="match status" value="1"/>
</dbReference>
<dbReference type="GO" id="GO:0000166">
    <property type="term" value="F:nucleotide binding"/>
    <property type="evidence" value="ECO:0007669"/>
    <property type="project" value="UniProtKB-KW"/>
</dbReference>
<dbReference type="AlphaFoldDB" id="A0A376CQ40"/>
<feature type="region of interest" description="Disordered" evidence="2">
    <location>
        <begin position="642"/>
        <end position="668"/>
    </location>
</feature>
<evidence type="ECO:0000313" key="6">
    <source>
        <dbReference type="Proteomes" id="UP000254467"/>
    </source>
</evidence>
<evidence type="ECO:0000256" key="2">
    <source>
        <dbReference type="SAM" id="MobiDB-lite"/>
    </source>
</evidence>
<evidence type="ECO:0000256" key="3">
    <source>
        <dbReference type="SAM" id="Phobius"/>
    </source>
</evidence>
<keyword evidence="6" id="KW-1185">Reference proteome</keyword>
<keyword evidence="1" id="KW-0547">Nucleotide-binding</keyword>
<evidence type="ECO:0000313" key="5">
    <source>
        <dbReference type="EMBL" id="STC70564.1"/>
    </source>
</evidence>
<dbReference type="InterPro" id="IPR036907">
    <property type="entry name" value="5'-Nucleotdase_C_sf"/>
</dbReference>
<keyword evidence="1 5" id="KW-0378">Hydrolase</keyword>
<accession>A0A376CQ40</accession>
<dbReference type="InterPro" id="IPR008334">
    <property type="entry name" value="5'-Nucleotdase_C"/>
</dbReference>
<feature type="chain" id="PRO_5039758196" evidence="1">
    <location>
        <begin position="21"/>
        <end position="707"/>
    </location>
</feature>
<keyword evidence="3" id="KW-1133">Transmembrane helix</keyword>
<keyword evidence="1" id="KW-0732">Signal</keyword>
<dbReference type="STRING" id="35756.GCA_001044155_02440"/>
<dbReference type="Pfam" id="PF02872">
    <property type="entry name" value="5_nucleotid_C"/>
    <property type="match status" value="1"/>
</dbReference>
<dbReference type="SUPFAM" id="SSF56300">
    <property type="entry name" value="Metallo-dependent phosphatases"/>
    <property type="match status" value="1"/>
</dbReference>
<dbReference type="EC" id="3.1.31.-" evidence="5"/>
<dbReference type="PANTHER" id="PTHR11575">
    <property type="entry name" value="5'-NUCLEOTIDASE-RELATED"/>
    <property type="match status" value="1"/>
</dbReference>
<proteinExistence type="inferred from homology"/>
<sequence length="707" mass="74155">MFKFRRVGRLIAATTTSALALSTVVVAGAQEDNLVTISISNFTDFHGHLEDGVAARAGDIARWEANPGSGARPTYDGVELGAANLAALMDYVNQDAAHGLKTTSGDNVGGSAFISSIANDEPTMDALNAMGIDVDAAGNHEFDKGHEDLSGRLVERHDSEILAANVYYNDGSRFLEPSKVYDFDGVKLGVVGTTSNATPKKVSPKMVEGINFTDASTEANAEAKRLKDEGLADIVVVLQHDPAEVDGPKMDPEYVDFLFGGDSHLTQLDNDAPVPYAQSWEYGKLVTDLDITYNKATGEIEEINAQQYGAPEFVQLQAEGVIEPNAEVAAIVDKAAAEAEVLGKQEVAQLDESFYRGSEPGRSAGSNRGVESTANNMLAESNLQAMDAFLGGGMIDLGLMNAGGVRSDLEAGAVTVEEAYTMQPFGNELSYATLSGQAIIDALERQWQPGSGRPRLSLGVSDNVNYVYNPEAEQGQRIQHVTINGAPLDPAKDYTVATSTFLFEGGDSFINPDDVRDQVNVGYMDITAFIDYLASGQAAVRSGQAEIGVVLPEGGLKAGEKNTIQLSSLNYSTEGEPMAQTVTLKIGDTEVTADISNETTEADAGFGEIGRATVEIDLPAEAAGDQTLSVTTDAGTDISMPVTVADADGSTPDPAPAPSQDTPGSAGSLSSNPIMGLILGLAAALGLGGLIALLFPNQIDSALANFF</sequence>
<dbReference type="RefSeq" id="WP_018582072.1">
    <property type="nucleotide sequence ID" value="NZ_UFXQ01000001.1"/>
</dbReference>
<gene>
    <name evidence="5" type="primary">yhcR</name>
    <name evidence="5" type="ORF">NCTC11862_02383</name>
</gene>
<organism evidence="5 6">
    <name type="scientific">Corynebacterium pilosum</name>
    <dbReference type="NCBI Taxonomy" id="35756"/>
    <lineage>
        <taxon>Bacteria</taxon>
        <taxon>Bacillati</taxon>
        <taxon>Actinomycetota</taxon>
        <taxon>Actinomycetes</taxon>
        <taxon>Mycobacteriales</taxon>
        <taxon>Corynebacteriaceae</taxon>
        <taxon>Corynebacterium</taxon>
    </lineage>
</organism>
<keyword evidence="3" id="KW-0812">Transmembrane</keyword>
<dbReference type="GO" id="GO:0009166">
    <property type="term" value="P:nucleotide catabolic process"/>
    <property type="evidence" value="ECO:0007669"/>
    <property type="project" value="InterPro"/>
</dbReference>
<dbReference type="GO" id="GO:0008768">
    <property type="term" value="F:UDP-sugar diphosphatase activity"/>
    <property type="evidence" value="ECO:0007669"/>
    <property type="project" value="TreeGrafter"/>
</dbReference>